<dbReference type="AlphaFoldDB" id="A0AAN9KUC7"/>
<dbReference type="EMBL" id="JAYMYQ010000006">
    <property type="protein sequence ID" value="KAK7322513.1"/>
    <property type="molecule type" value="Genomic_DNA"/>
</dbReference>
<evidence type="ECO:0000313" key="2">
    <source>
        <dbReference type="Proteomes" id="UP001367508"/>
    </source>
</evidence>
<reference evidence="1 2" key="1">
    <citation type="submission" date="2024-01" db="EMBL/GenBank/DDBJ databases">
        <title>The genomes of 5 underutilized Papilionoideae crops provide insights into root nodulation and disease resistanc.</title>
        <authorList>
            <person name="Jiang F."/>
        </authorList>
    </citation>
    <scope>NUCLEOTIDE SEQUENCE [LARGE SCALE GENOMIC DNA]</scope>
    <source>
        <strain evidence="1">LVBAO_FW01</strain>
        <tissue evidence="1">Leaves</tissue>
    </source>
</reference>
<gene>
    <name evidence="1" type="ORF">VNO77_25896</name>
</gene>
<dbReference type="Proteomes" id="UP001367508">
    <property type="component" value="Unassembled WGS sequence"/>
</dbReference>
<proteinExistence type="predicted"/>
<protein>
    <submittedName>
        <fullName evidence="1">Uncharacterized protein</fullName>
    </submittedName>
</protein>
<comment type="caution">
    <text evidence="1">The sequence shown here is derived from an EMBL/GenBank/DDBJ whole genome shotgun (WGS) entry which is preliminary data.</text>
</comment>
<sequence length="76" mass="8873">MEMTWQTVGFKRDGHVVAQILCQRSFLVQRRCVRDDMNAAGVGVAPSRRGKTWDDSFDDDDDNNSDYDGTIMWWWL</sequence>
<name>A0AAN9KUC7_CANGL</name>
<organism evidence="1 2">
    <name type="scientific">Canavalia gladiata</name>
    <name type="common">Sword bean</name>
    <name type="synonym">Dolichos gladiatus</name>
    <dbReference type="NCBI Taxonomy" id="3824"/>
    <lineage>
        <taxon>Eukaryota</taxon>
        <taxon>Viridiplantae</taxon>
        <taxon>Streptophyta</taxon>
        <taxon>Embryophyta</taxon>
        <taxon>Tracheophyta</taxon>
        <taxon>Spermatophyta</taxon>
        <taxon>Magnoliopsida</taxon>
        <taxon>eudicotyledons</taxon>
        <taxon>Gunneridae</taxon>
        <taxon>Pentapetalae</taxon>
        <taxon>rosids</taxon>
        <taxon>fabids</taxon>
        <taxon>Fabales</taxon>
        <taxon>Fabaceae</taxon>
        <taxon>Papilionoideae</taxon>
        <taxon>50 kb inversion clade</taxon>
        <taxon>NPAAA clade</taxon>
        <taxon>indigoferoid/millettioid clade</taxon>
        <taxon>Phaseoleae</taxon>
        <taxon>Canavalia</taxon>
    </lineage>
</organism>
<evidence type="ECO:0000313" key="1">
    <source>
        <dbReference type="EMBL" id="KAK7322513.1"/>
    </source>
</evidence>
<accession>A0AAN9KUC7</accession>
<keyword evidence="2" id="KW-1185">Reference proteome</keyword>